<dbReference type="InterPro" id="IPR029386">
    <property type="entry name" value="TMEM169"/>
</dbReference>
<feature type="transmembrane region" description="Helical" evidence="2">
    <location>
        <begin position="487"/>
        <end position="513"/>
    </location>
</feature>
<dbReference type="PANTHER" id="PTHR31777">
    <property type="entry name" value="TRANSMEMBRANE PROTEIN 169"/>
    <property type="match status" value="1"/>
</dbReference>
<reference evidence="3 4" key="1">
    <citation type="journal article" date="2018" name="Nat. Ecol. Evol.">
        <title>Genomic signatures of mitonuclear coevolution across populations of Tigriopus californicus.</title>
        <authorList>
            <person name="Barreto F.S."/>
            <person name="Watson E.T."/>
            <person name="Lima T.G."/>
            <person name="Willett C.S."/>
            <person name="Edmands S."/>
            <person name="Li W."/>
            <person name="Burton R.S."/>
        </authorList>
    </citation>
    <scope>NUCLEOTIDE SEQUENCE [LARGE SCALE GENOMIC DNA]</scope>
    <source>
        <strain evidence="3 4">San Diego</strain>
    </source>
</reference>
<dbReference type="EMBL" id="VCGU01000010">
    <property type="protein sequence ID" value="TRY68945.1"/>
    <property type="molecule type" value="Genomic_DNA"/>
</dbReference>
<feature type="compositionally biased region" description="Polar residues" evidence="1">
    <location>
        <begin position="244"/>
        <end position="261"/>
    </location>
</feature>
<feature type="region of interest" description="Disordered" evidence="1">
    <location>
        <begin position="174"/>
        <end position="292"/>
    </location>
</feature>
<dbReference type="Proteomes" id="UP000318571">
    <property type="component" value="Chromosome 1"/>
</dbReference>
<dbReference type="Pfam" id="PF15052">
    <property type="entry name" value="TMEM169"/>
    <property type="match status" value="1"/>
</dbReference>
<dbReference type="OrthoDB" id="10066407at2759"/>
<evidence type="ECO:0000256" key="1">
    <source>
        <dbReference type="SAM" id="MobiDB-lite"/>
    </source>
</evidence>
<proteinExistence type="predicted"/>
<dbReference type="AlphaFoldDB" id="A0A553NU28"/>
<sequence length="570" mass="62570">MSSLTAPRRPSRHLDPELGELGLATTGSPGQRKRKPVPTPRSTLRKPKLATRDKDGGPHVALSFDSSSSPDDSGVGGVEDEDKVSRPHGSGGSGEDPEDILAALEKIPGVGSLRSVQSSVGSSLPSLSLDRVKREESSHSLGSTQSSGHFSMKSSEAADFLRRDRSLKLIGSKKIVDEGAAPGNALKTQTSSEQAPVKPNRKSISKPTSPVNGVPTKPQTFQFNDSQKPSEPMESDKVDPNESIKIQTNEIPLQMLASNATGDPEQEDPNHDETQVNIADGSSSTVIQGRPLPDLPELRFKMDEIRVITPTSVGSGSDKEHENVYASLISPTRTSQNHYYSQLSSSTTPCGRQLPRVGTPESCALLDPRPARPRSTSNNYLTLTGTLKRGSRSSSSKRNEKIEECLYDVQLNLTSEHISNLEKKVHAKYHDRCFCGLQRGIHIFLFSLVCLPLFWVVATWQAFYLGTLTWYNIFIYYNEDRTCCHKLLSPFVLLAYPLWIIPITVLVGLFGGLYQISWYFDSWCTAIAALDGGFFGWFCNWLDVPDCCPYQVILLSANDYERPPTGATLL</sequence>
<feature type="region of interest" description="Disordered" evidence="1">
    <location>
        <begin position="1"/>
        <end position="100"/>
    </location>
</feature>
<evidence type="ECO:0000313" key="3">
    <source>
        <dbReference type="EMBL" id="TRY68945.1"/>
    </source>
</evidence>
<keyword evidence="2" id="KW-0472">Membrane</keyword>
<feature type="region of interest" description="Disordered" evidence="1">
    <location>
        <begin position="113"/>
        <end position="157"/>
    </location>
</feature>
<evidence type="ECO:0000313" key="4">
    <source>
        <dbReference type="Proteomes" id="UP000318571"/>
    </source>
</evidence>
<dbReference type="PANTHER" id="PTHR31777:SF0">
    <property type="entry name" value="TRANSMEMBRANE PROTEIN 169"/>
    <property type="match status" value="1"/>
</dbReference>
<feature type="transmembrane region" description="Helical" evidence="2">
    <location>
        <begin position="443"/>
        <end position="466"/>
    </location>
</feature>
<feature type="compositionally biased region" description="Low complexity" evidence="1">
    <location>
        <begin position="139"/>
        <end position="149"/>
    </location>
</feature>
<accession>A0A553NU28</accession>
<keyword evidence="4" id="KW-1185">Reference proteome</keyword>
<evidence type="ECO:0000256" key="2">
    <source>
        <dbReference type="SAM" id="Phobius"/>
    </source>
</evidence>
<comment type="caution">
    <text evidence="3">The sequence shown here is derived from an EMBL/GenBank/DDBJ whole genome shotgun (WGS) entry which is preliminary data.</text>
</comment>
<keyword evidence="2" id="KW-0812">Transmembrane</keyword>
<feature type="compositionally biased region" description="Low complexity" evidence="1">
    <location>
        <begin position="63"/>
        <end position="73"/>
    </location>
</feature>
<name>A0A553NU28_TIGCA</name>
<gene>
    <name evidence="3" type="ORF">TCAL_03772</name>
</gene>
<feature type="compositionally biased region" description="Low complexity" evidence="1">
    <location>
        <begin position="113"/>
        <end position="129"/>
    </location>
</feature>
<organism evidence="3 4">
    <name type="scientific">Tigriopus californicus</name>
    <name type="common">Marine copepod</name>
    <dbReference type="NCBI Taxonomy" id="6832"/>
    <lineage>
        <taxon>Eukaryota</taxon>
        <taxon>Metazoa</taxon>
        <taxon>Ecdysozoa</taxon>
        <taxon>Arthropoda</taxon>
        <taxon>Crustacea</taxon>
        <taxon>Multicrustacea</taxon>
        <taxon>Hexanauplia</taxon>
        <taxon>Copepoda</taxon>
        <taxon>Harpacticoida</taxon>
        <taxon>Harpacticidae</taxon>
        <taxon>Tigriopus</taxon>
    </lineage>
</organism>
<protein>
    <submittedName>
        <fullName evidence="3">Uncharacterized protein</fullName>
    </submittedName>
</protein>
<feature type="compositionally biased region" description="Polar residues" evidence="1">
    <location>
        <begin position="205"/>
        <end position="229"/>
    </location>
</feature>
<keyword evidence="2" id="KW-1133">Transmembrane helix</keyword>
<feature type="compositionally biased region" description="Polar residues" evidence="1">
    <location>
        <begin position="275"/>
        <end position="287"/>
    </location>
</feature>